<keyword evidence="6" id="KW-0547">Nucleotide-binding</keyword>
<dbReference type="GO" id="GO:0006538">
    <property type="term" value="P:L-glutamate catabolic process"/>
    <property type="evidence" value="ECO:0007669"/>
    <property type="project" value="TreeGrafter"/>
</dbReference>
<feature type="binding site" evidence="6">
    <location>
        <position position="94"/>
    </location>
    <ligand>
        <name>substrate</name>
    </ligand>
</feature>
<dbReference type="Pfam" id="PF00208">
    <property type="entry name" value="ELFV_dehydrog"/>
    <property type="match status" value="1"/>
</dbReference>
<dbReference type="GO" id="GO:0004352">
    <property type="term" value="F:glutamate dehydrogenase (NAD+) activity"/>
    <property type="evidence" value="ECO:0007669"/>
    <property type="project" value="TreeGrafter"/>
</dbReference>
<evidence type="ECO:0000256" key="4">
    <source>
        <dbReference type="PIRNR" id="PIRNR000185"/>
    </source>
</evidence>
<dbReference type="InterPro" id="IPR033524">
    <property type="entry name" value="Glu/Leu/Phe/Val_DH_AS"/>
</dbReference>
<evidence type="ECO:0000313" key="11">
    <source>
        <dbReference type="Proteomes" id="UP000075737"/>
    </source>
</evidence>
<dbReference type="InterPro" id="IPR033922">
    <property type="entry name" value="NAD_bind_Glu_DH"/>
</dbReference>
<feature type="binding site" evidence="6">
    <location>
        <position position="221"/>
    </location>
    <ligand>
        <name>NAD(+)</name>
        <dbReference type="ChEBI" id="CHEBI:57540"/>
    </ligand>
</feature>
<name>A0A162MFB6_9FIRM</name>
<dbReference type="SUPFAM" id="SSF53223">
    <property type="entry name" value="Aminoacid dehydrogenase-like, N-terminal domain"/>
    <property type="match status" value="1"/>
</dbReference>
<dbReference type="PANTHER" id="PTHR11606">
    <property type="entry name" value="GLUTAMATE DEHYDROGENASE"/>
    <property type="match status" value="1"/>
</dbReference>
<evidence type="ECO:0000313" key="10">
    <source>
        <dbReference type="EMBL" id="KYO65733.1"/>
    </source>
</evidence>
<evidence type="ECO:0000256" key="1">
    <source>
        <dbReference type="ARBA" id="ARBA00006382"/>
    </source>
</evidence>
<dbReference type="PROSITE" id="PS00074">
    <property type="entry name" value="GLFV_DEHYDROGENASE"/>
    <property type="match status" value="1"/>
</dbReference>
<dbReference type="InterPro" id="IPR006096">
    <property type="entry name" value="Glu/Leu/Phe/Val/Trp_DH_C"/>
</dbReference>
<sequence length="415" mass="45174">MVETLNPFEIVQKQIKTACDKLGLENSYFEVLKEPEKVLTVSIPVKMDDGSVKTFIGYRSQHSTVLGPAKGGVRFHPDVTMDEVKALSAWMTFKCAVIGLPYGGGKGGIKVNPKELSKGELERLSRGYFAAISPIIGPEKDIPAPDVYTNAQVMAWFMDEFSKLRGYYCPGVVTGKPIVIGGSLGRNEATARGAMFTIREAAKRVGIDLKNATAAIQGFGNAGSIAARLLNELGCKIVAVNDSRGGAYNPEGLDPKAVLEYKNKNGTVKGFPGSKDITSDELLSLDVDILVPAALENVITSKNADNIKAKIIGEAANGPTTPEADEILYKKGVLVIPDILCNAGGVTVSYFEWVQNLMNFYWTEEEVNQRLEHLMVKAFNEVYSLHKEYGVNMREAAYMVAIKRIAEALKVRGRV</sequence>
<organism evidence="10 11">
    <name type="scientific">Thermovenabulum gondwanense</name>
    <dbReference type="NCBI Taxonomy" id="520767"/>
    <lineage>
        <taxon>Bacteria</taxon>
        <taxon>Bacillati</taxon>
        <taxon>Bacillota</taxon>
        <taxon>Clostridia</taxon>
        <taxon>Thermosediminibacterales</taxon>
        <taxon>Thermosediminibacteraceae</taxon>
        <taxon>Thermovenabulum</taxon>
    </lineage>
</organism>
<proteinExistence type="inferred from homology"/>
<evidence type="ECO:0000259" key="9">
    <source>
        <dbReference type="SMART" id="SM00839"/>
    </source>
</evidence>
<dbReference type="InterPro" id="IPR006095">
    <property type="entry name" value="Glu/Leu/Phe/Val/Trp_DH"/>
</dbReference>
<evidence type="ECO:0000256" key="8">
    <source>
        <dbReference type="RuleBase" id="RU004417"/>
    </source>
</evidence>
<comment type="caution">
    <text evidence="10">The sequence shown here is derived from an EMBL/GenBank/DDBJ whole genome shotgun (WGS) entry which is preliminary data.</text>
</comment>
<dbReference type="PIRSF" id="PIRSF000185">
    <property type="entry name" value="Glu_DH"/>
    <property type="match status" value="1"/>
</dbReference>
<reference evidence="10 11" key="1">
    <citation type="submission" date="2015-12" db="EMBL/GenBank/DDBJ databases">
        <title>Draft genome of Thermovenabulum gondwanense isolated from a red thermophilic microbial mat colonisisng an outflow channel of a bore well.</title>
        <authorList>
            <person name="Patel B.K."/>
        </authorList>
    </citation>
    <scope>NUCLEOTIDE SEQUENCE [LARGE SCALE GENOMIC DNA]</scope>
    <source>
        <strain evidence="10 11">R270</strain>
    </source>
</reference>
<feature type="binding site" evidence="6">
    <location>
        <position position="70"/>
    </location>
    <ligand>
        <name>substrate</name>
    </ligand>
</feature>
<dbReference type="FunFam" id="3.40.50.10860:FF:000003">
    <property type="entry name" value="Glutamate dehydrogenase"/>
    <property type="match status" value="1"/>
</dbReference>
<accession>A0A162MFB6</accession>
<comment type="similarity">
    <text evidence="1 4 8">Belongs to the Glu/Leu/Phe/Val dehydrogenases family.</text>
</comment>
<dbReference type="InterPro" id="IPR014362">
    <property type="entry name" value="Glu_DH"/>
</dbReference>
<dbReference type="Proteomes" id="UP000075737">
    <property type="component" value="Unassembled WGS sequence"/>
</dbReference>
<dbReference type="AlphaFoldDB" id="A0A162MFB6"/>
<dbReference type="InterPro" id="IPR006097">
    <property type="entry name" value="Glu/Leu/Phe/Val/Trp_DH_dimer"/>
</dbReference>
<feature type="active site" description="Proton donor" evidence="5">
    <location>
        <position position="106"/>
    </location>
</feature>
<evidence type="ECO:0000256" key="6">
    <source>
        <dbReference type="PIRSR" id="PIRSR000185-2"/>
    </source>
</evidence>
<feature type="binding site" evidence="6">
    <location>
        <position position="190"/>
    </location>
    <ligand>
        <name>NAD(+)</name>
        <dbReference type="ChEBI" id="CHEBI:57540"/>
    </ligand>
</feature>
<protein>
    <recommendedName>
        <fullName evidence="2 4">Glutamate dehydrogenase</fullName>
    </recommendedName>
</protein>
<gene>
    <name evidence="10" type="primary">rocG</name>
    <name evidence="10" type="ORF">ATZ99_13710</name>
</gene>
<feature type="site" description="Important for catalysis" evidence="7">
    <location>
        <position position="146"/>
    </location>
</feature>
<dbReference type="InterPro" id="IPR046346">
    <property type="entry name" value="Aminoacid_DH-like_N_sf"/>
</dbReference>
<dbReference type="Gene3D" id="3.40.50.720">
    <property type="entry name" value="NAD(P)-binding Rossmann-like Domain"/>
    <property type="match status" value="1"/>
</dbReference>
<dbReference type="PANTHER" id="PTHR11606:SF13">
    <property type="entry name" value="GLUTAMATE DEHYDROGENASE 1, MITOCHONDRIAL"/>
    <property type="match status" value="1"/>
</dbReference>
<keyword evidence="3 4" id="KW-0560">Oxidoreductase</keyword>
<evidence type="ECO:0000256" key="7">
    <source>
        <dbReference type="PIRSR" id="PIRSR000185-3"/>
    </source>
</evidence>
<feature type="binding site" evidence="6">
    <location>
        <position position="349"/>
    </location>
    <ligand>
        <name>substrate</name>
    </ligand>
</feature>
<dbReference type="RefSeq" id="WP_068748494.1">
    <property type="nucleotide sequence ID" value="NZ_LOHZ01000032.1"/>
</dbReference>
<keyword evidence="6" id="KW-0520">NAD</keyword>
<dbReference type="EMBL" id="LOHZ01000032">
    <property type="protein sequence ID" value="KYO65733.1"/>
    <property type="molecule type" value="Genomic_DNA"/>
</dbReference>
<dbReference type="SMART" id="SM00839">
    <property type="entry name" value="ELFV_dehydrog"/>
    <property type="match status" value="1"/>
</dbReference>
<dbReference type="OrthoDB" id="9803297at2"/>
<dbReference type="PRINTS" id="PR00082">
    <property type="entry name" value="GLFDHDRGNASE"/>
</dbReference>
<dbReference type="STRING" id="520767.ATZ99_13710"/>
<dbReference type="PATRIC" id="fig|520767.4.peg.1474"/>
<feature type="domain" description="Glutamate/phenylalanine/leucine/valine/L-tryptophan dehydrogenase C-terminal" evidence="9">
    <location>
        <begin position="183"/>
        <end position="413"/>
    </location>
</feature>
<dbReference type="Gene3D" id="3.40.50.10860">
    <property type="entry name" value="Leucine Dehydrogenase, chain A, domain 1"/>
    <property type="match status" value="1"/>
</dbReference>
<dbReference type="GO" id="GO:0000166">
    <property type="term" value="F:nucleotide binding"/>
    <property type="evidence" value="ECO:0007669"/>
    <property type="project" value="UniProtKB-KW"/>
</dbReference>
<dbReference type="SUPFAM" id="SSF51735">
    <property type="entry name" value="NAD(P)-binding Rossmann-fold domains"/>
    <property type="match status" value="1"/>
</dbReference>
<evidence type="ECO:0000256" key="5">
    <source>
        <dbReference type="PIRSR" id="PIRSR000185-1"/>
    </source>
</evidence>
<keyword evidence="11" id="KW-1185">Reference proteome</keyword>
<evidence type="ECO:0000256" key="3">
    <source>
        <dbReference type="ARBA" id="ARBA00023002"/>
    </source>
</evidence>
<dbReference type="InterPro" id="IPR036291">
    <property type="entry name" value="NAD(P)-bd_dom_sf"/>
</dbReference>
<dbReference type="Pfam" id="PF02812">
    <property type="entry name" value="ELFV_dehydrog_N"/>
    <property type="match status" value="1"/>
</dbReference>
<dbReference type="CDD" id="cd01076">
    <property type="entry name" value="NAD_bind_1_Glu_DH"/>
    <property type="match status" value="1"/>
</dbReference>
<evidence type="ECO:0000256" key="2">
    <source>
        <dbReference type="ARBA" id="ARBA00012896"/>
    </source>
</evidence>